<dbReference type="InterPro" id="IPR001584">
    <property type="entry name" value="Integrase_cat-core"/>
</dbReference>
<organism evidence="2 3">
    <name type="scientific">Hemibagrus guttatus</name>
    <dbReference type="NCBI Taxonomy" id="175788"/>
    <lineage>
        <taxon>Eukaryota</taxon>
        <taxon>Metazoa</taxon>
        <taxon>Chordata</taxon>
        <taxon>Craniata</taxon>
        <taxon>Vertebrata</taxon>
        <taxon>Euteleostomi</taxon>
        <taxon>Actinopterygii</taxon>
        <taxon>Neopterygii</taxon>
        <taxon>Teleostei</taxon>
        <taxon>Ostariophysi</taxon>
        <taxon>Siluriformes</taxon>
        <taxon>Bagridae</taxon>
        <taxon>Hemibagrus</taxon>
    </lineage>
</organism>
<dbReference type="PANTHER" id="PTHR37984">
    <property type="entry name" value="PROTEIN CBG26694"/>
    <property type="match status" value="1"/>
</dbReference>
<protein>
    <recommendedName>
        <fullName evidence="1">Integrase catalytic domain-containing protein</fullName>
    </recommendedName>
</protein>
<reference evidence="2" key="1">
    <citation type="submission" date="2023-06" db="EMBL/GenBank/DDBJ databases">
        <title>Male Hemibagrus guttatus genome.</title>
        <authorList>
            <person name="Bian C."/>
        </authorList>
    </citation>
    <scope>NUCLEOTIDE SEQUENCE</scope>
    <source>
        <strain evidence="2">Male_cb2023</strain>
        <tissue evidence="2">Muscle</tissue>
    </source>
</reference>
<dbReference type="SUPFAM" id="SSF53098">
    <property type="entry name" value="Ribonuclease H-like"/>
    <property type="match status" value="1"/>
</dbReference>
<dbReference type="InterPro" id="IPR036397">
    <property type="entry name" value="RNaseH_sf"/>
</dbReference>
<feature type="non-terminal residue" evidence="2">
    <location>
        <position position="195"/>
    </location>
</feature>
<evidence type="ECO:0000259" key="1">
    <source>
        <dbReference type="PROSITE" id="PS50994"/>
    </source>
</evidence>
<gene>
    <name evidence="2" type="ORF">QTP70_025423</name>
</gene>
<dbReference type="Gene3D" id="3.30.420.10">
    <property type="entry name" value="Ribonuclease H-like superfamily/Ribonuclease H"/>
    <property type="match status" value="1"/>
</dbReference>
<sequence length="195" mass="21726">TFPKRCQAPHVIRYDAALQELVVTCEFGACADEMIRDQLMENVLSPRIRERLLLETDVMLDIAVTVVSQIESAADQVKSISNPRQAIAPVQAPVPLPDGPWQKVAMDIVGPFDTATSDCSHHGNPLSIVTDNGIQFTSAAFAAFLEQRNIRNHHSSLYYPVANGAVERFNRVLKHTIQMAIQQHQPWKPVVTDFL</sequence>
<accession>A0AAE0QMZ0</accession>
<dbReference type="EMBL" id="JAUCMX010000013">
    <property type="protein sequence ID" value="KAK3526387.1"/>
    <property type="molecule type" value="Genomic_DNA"/>
</dbReference>
<feature type="domain" description="Integrase catalytic" evidence="1">
    <location>
        <begin position="42"/>
        <end position="195"/>
    </location>
</feature>
<proteinExistence type="predicted"/>
<name>A0AAE0QMZ0_9TELE</name>
<dbReference type="PANTHER" id="PTHR37984:SF5">
    <property type="entry name" value="PROTEIN NYNRIN-LIKE"/>
    <property type="match status" value="1"/>
</dbReference>
<feature type="non-terminal residue" evidence="2">
    <location>
        <position position="1"/>
    </location>
</feature>
<evidence type="ECO:0000313" key="3">
    <source>
        <dbReference type="Proteomes" id="UP001274896"/>
    </source>
</evidence>
<evidence type="ECO:0000313" key="2">
    <source>
        <dbReference type="EMBL" id="KAK3526387.1"/>
    </source>
</evidence>
<keyword evidence="3" id="KW-1185">Reference proteome</keyword>
<dbReference type="PROSITE" id="PS50994">
    <property type="entry name" value="INTEGRASE"/>
    <property type="match status" value="1"/>
</dbReference>
<dbReference type="AlphaFoldDB" id="A0AAE0QMZ0"/>
<comment type="caution">
    <text evidence="2">The sequence shown here is derived from an EMBL/GenBank/DDBJ whole genome shotgun (WGS) entry which is preliminary data.</text>
</comment>
<dbReference type="GO" id="GO:0015074">
    <property type="term" value="P:DNA integration"/>
    <property type="evidence" value="ECO:0007669"/>
    <property type="project" value="InterPro"/>
</dbReference>
<dbReference type="Proteomes" id="UP001274896">
    <property type="component" value="Unassembled WGS sequence"/>
</dbReference>
<dbReference type="InterPro" id="IPR012337">
    <property type="entry name" value="RNaseH-like_sf"/>
</dbReference>
<dbReference type="InterPro" id="IPR050951">
    <property type="entry name" value="Retrovirus_Pol_polyprotein"/>
</dbReference>
<dbReference type="GO" id="GO:0003676">
    <property type="term" value="F:nucleic acid binding"/>
    <property type="evidence" value="ECO:0007669"/>
    <property type="project" value="InterPro"/>
</dbReference>